<reference evidence="12 13" key="1">
    <citation type="submission" date="2019-04" db="EMBL/GenBank/DDBJ databases">
        <title>Corynebacterium endometrii sp. nov., isolated from the uterus of a cow with endometritis.</title>
        <authorList>
            <person name="Ballas P."/>
            <person name="Ruckert C."/>
            <person name="Wagener K."/>
            <person name="Drillich M."/>
            <person name="Kaempfer P."/>
            <person name="Busse H.-J."/>
            <person name="Ehling-Schulz M."/>
        </authorList>
    </citation>
    <scope>NUCLEOTIDE SEQUENCE [LARGE SCALE GENOMIC DNA]</scope>
    <source>
        <strain evidence="12 13">LMM-1653</strain>
    </source>
</reference>
<name>A0A4V1CEG8_9CORY</name>
<dbReference type="RefSeq" id="WP_136140848.1">
    <property type="nucleotide sequence ID" value="NZ_CP039247.1"/>
</dbReference>
<comment type="function">
    <text evidence="9">Catalyzes the phosphorylation of the position 2 hydroxy group of 4-diphosphocytidyl-2C-methyl-D-erythritol.</text>
</comment>
<keyword evidence="9" id="KW-0414">Isoprene biosynthesis</keyword>
<feature type="domain" description="GHMP kinase N-terminal" evidence="10">
    <location>
        <begin position="87"/>
        <end position="176"/>
    </location>
</feature>
<feature type="active site" evidence="9">
    <location>
        <position position="19"/>
    </location>
</feature>
<dbReference type="UniPathway" id="UPA00056">
    <property type="reaction ID" value="UER00094"/>
</dbReference>
<dbReference type="OrthoDB" id="3173073at2"/>
<dbReference type="InterPro" id="IPR036554">
    <property type="entry name" value="GHMP_kinase_C_sf"/>
</dbReference>
<dbReference type="GO" id="GO:0050515">
    <property type="term" value="F:4-(cytidine 5'-diphospho)-2-C-methyl-D-erythritol kinase activity"/>
    <property type="evidence" value="ECO:0007669"/>
    <property type="project" value="UniProtKB-UniRule"/>
</dbReference>
<dbReference type="AlphaFoldDB" id="A0A4V1CEG8"/>
<dbReference type="Proteomes" id="UP000296352">
    <property type="component" value="Chromosome"/>
</dbReference>
<protein>
    <recommendedName>
        <fullName evidence="3 9">4-diphosphocytidyl-2-C-methyl-D-erythritol kinase</fullName>
        <shortName evidence="9">CMK</shortName>
        <ecNumber evidence="2 9">2.7.1.148</ecNumber>
    </recommendedName>
    <alternativeName>
        <fullName evidence="8 9">4-(cytidine-5'-diphospho)-2-C-methyl-D-erythritol kinase</fullName>
    </alternativeName>
</protein>
<dbReference type="InterPro" id="IPR020568">
    <property type="entry name" value="Ribosomal_Su5_D2-typ_SF"/>
</dbReference>
<keyword evidence="13" id="KW-1185">Reference proteome</keyword>
<comment type="similarity">
    <text evidence="1 9">Belongs to the GHMP kinase family. IspE subfamily.</text>
</comment>
<keyword evidence="7 9" id="KW-0067">ATP-binding</keyword>
<evidence type="ECO:0000256" key="7">
    <source>
        <dbReference type="ARBA" id="ARBA00022840"/>
    </source>
</evidence>
<evidence type="ECO:0000313" key="13">
    <source>
        <dbReference type="Proteomes" id="UP000296352"/>
    </source>
</evidence>
<dbReference type="NCBIfam" id="NF002870">
    <property type="entry name" value="PRK03188.1"/>
    <property type="match status" value="1"/>
</dbReference>
<dbReference type="GO" id="GO:0005524">
    <property type="term" value="F:ATP binding"/>
    <property type="evidence" value="ECO:0007669"/>
    <property type="project" value="UniProtKB-UniRule"/>
</dbReference>
<dbReference type="Gene3D" id="3.30.70.890">
    <property type="entry name" value="GHMP kinase, C-terminal domain"/>
    <property type="match status" value="1"/>
</dbReference>
<dbReference type="EMBL" id="CP039247">
    <property type="protein sequence ID" value="QCB28058.1"/>
    <property type="molecule type" value="Genomic_DNA"/>
</dbReference>
<dbReference type="InterPro" id="IPR006204">
    <property type="entry name" value="GHMP_kinase_N_dom"/>
</dbReference>
<dbReference type="NCBIfam" id="TIGR00154">
    <property type="entry name" value="ispE"/>
    <property type="match status" value="1"/>
</dbReference>
<proteinExistence type="inferred from homology"/>
<dbReference type="Gene3D" id="3.30.230.10">
    <property type="match status" value="1"/>
</dbReference>
<evidence type="ECO:0000256" key="2">
    <source>
        <dbReference type="ARBA" id="ARBA00012052"/>
    </source>
</evidence>
<evidence type="ECO:0000256" key="5">
    <source>
        <dbReference type="ARBA" id="ARBA00022741"/>
    </source>
</evidence>
<feature type="domain" description="GHMP kinase C-terminal" evidence="11">
    <location>
        <begin position="246"/>
        <end position="307"/>
    </location>
</feature>
<feature type="active site" evidence="9">
    <location>
        <position position="168"/>
    </location>
</feature>
<keyword evidence="5 9" id="KW-0547">Nucleotide-binding</keyword>
<evidence type="ECO:0000313" key="12">
    <source>
        <dbReference type="EMBL" id="QCB28058.1"/>
    </source>
</evidence>
<feature type="binding site" evidence="9">
    <location>
        <begin position="121"/>
        <end position="131"/>
    </location>
    <ligand>
        <name>ATP</name>
        <dbReference type="ChEBI" id="CHEBI:30616"/>
    </ligand>
</feature>
<dbReference type="Pfam" id="PF00288">
    <property type="entry name" value="GHMP_kinases_N"/>
    <property type="match status" value="1"/>
</dbReference>
<dbReference type="SUPFAM" id="SSF54211">
    <property type="entry name" value="Ribosomal protein S5 domain 2-like"/>
    <property type="match status" value="1"/>
</dbReference>
<dbReference type="KEGG" id="cee:CENDO_03825"/>
<dbReference type="InterPro" id="IPR014721">
    <property type="entry name" value="Ribsml_uS5_D2-typ_fold_subgr"/>
</dbReference>
<gene>
    <name evidence="9 12" type="primary">ispE</name>
    <name evidence="12" type="ORF">CENDO_03825</name>
</gene>
<comment type="pathway">
    <text evidence="9">Isoprenoid biosynthesis; isopentenyl diphosphate biosynthesis via DXP pathway; isopentenyl diphosphate from 1-deoxy-D-xylulose 5-phosphate: step 3/6.</text>
</comment>
<comment type="catalytic activity">
    <reaction evidence="9">
        <text>4-CDP-2-C-methyl-D-erythritol + ATP = 4-CDP-2-C-methyl-D-erythritol 2-phosphate + ADP + H(+)</text>
        <dbReference type="Rhea" id="RHEA:18437"/>
        <dbReference type="ChEBI" id="CHEBI:15378"/>
        <dbReference type="ChEBI" id="CHEBI:30616"/>
        <dbReference type="ChEBI" id="CHEBI:57823"/>
        <dbReference type="ChEBI" id="CHEBI:57919"/>
        <dbReference type="ChEBI" id="CHEBI:456216"/>
        <dbReference type="EC" id="2.7.1.148"/>
    </reaction>
</comment>
<evidence type="ECO:0000256" key="6">
    <source>
        <dbReference type="ARBA" id="ARBA00022777"/>
    </source>
</evidence>
<evidence type="ECO:0000256" key="8">
    <source>
        <dbReference type="ARBA" id="ARBA00032554"/>
    </source>
</evidence>
<dbReference type="InterPro" id="IPR004424">
    <property type="entry name" value="IspE"/>
</dbReference>
<dbReference type="GO" id="GO:0016114">
    <property type="term" value="P:terpenoid biosynthetic process"/>
    <property type="evidence" value="ECO:0007669"/>
    <property type="project" value="UniProtKB-UniRule"/>
</dbReference>
<keyword evidence="4 9" id="KW-0808">Transferase</keyword>
<dbReference type="SUPFAM" id="SSF55060">
    <property type="entry name" value="GHMP Kinase, C-terminal domain"/>
    <property type="match status" value="1"/>
</dbReference>
<sequence>MSAPMSFDPRVWTAHAHAKVNLHLGVAEPREDGFHELATVFQSLSIHDVVTLEEVGGPTGASSSASRVLSLEVDGPYALGVPADSSNLAWRAVDLVASRLREKFGPRDLPQVALYLTKGIPAAGGMAGGSADCAAALRLADRCFSQYYTMDTLGEDELMGLAAQLGSDVPFTLMGGTALGTGRGEQLTPMISRGSYAWAFISSHEGLSTPAVFAKLDELRAAGRGVGPSMDTTAVGQALMSGKAQRLAGALANDLQAAAVSLRPDLRKTLKAGKAAGALCGIVSGSGPTCAFLCEDEGIAADVVSQVTVEIPKTRGFVATGPAAGAVLV</sequence>
<evidence type="ECO:0000256" key="3">
    <source>
        <dbReference type="ARBA" id="ARBA00017473"/>
    </source>
</evidence>
<dbReference type="PANTHER" id="PTHR43527">
    <property type="entry name" value="4-DIPHOSPHOCYTIDYL-2-C-METHYL-D-ERYTHRITOL KINASE, CHLOROPLASTIC"/>
    <property type="match status" value="1"/>
</dbReference>
<evidence type="ECO:0000259" key="10">
    <source>
        <dbReference type="Pfam" id="PF00288"/>
    </source>
</evidence>
<dbReference type="PIRSF" id="PIRSF010376">
    <property type="entry name" value="IspE"/>
    <property type="match status" value="1"/>
</dbReference>
<evidence type="ECO:0000256" key="4">
    <source>
        <dbReference type="ARBA" id="ARBA00022679"/>
    </source>
</evidence>
<accession>A0A4V1CEG8</accession>
<keyword evidence="6 9" id="KW-0418">Kinase</keyword>
<dbReference type="HAMAP" id="MF_00061">
    <property type="entry name" value="IspE"/>
    <property type="match status" value="1"/>
</dbReference>
<organism evidence="12 13">
    <name type="scientific">Corynebacterium endometrii</name>
    <dbReference type="NCBI Taxonomy" id="2488819"/>
    <lineage>
        <taxon>Bacteria</taxon>
        <taxon>Bacillati</taxon>
        <taxon>Actinomycetota</taxon>
        <taxon>Actinomycetes</taxon>
        <taxon>Mycobacteriales</taxon>
        <taxon>Corynebacteriaceae</taxon>
        <taxon>Corynebacterium</taxon>
    </lineage>
</organism>
<dbReference type="EC" id="2.7.1.148" evidence="2 9"/>
<evidence type="ECO:0000256" key="9">
    <source>
        <dbReference type="HAMAP-Rule" id="MF_00061"/>
    </source>
</evidence>
<dbReference type="GO" id="GO:0019288">
    <property type="term" value="P:isopentenyl diphosphate biosynthetic process, methylerythritol 4-phosphate pathway"/>
    <property type="evidence" value="ECO:0007669"/>
    <property type="project" value="UniProtKB-UniRule"/>
</dbReference>
<dbReference type="InterPro" id="IPR013750">
    <property type="entry name" value="GHMP_kinase_C_dom"/>
</dbReference>
<evidence type="ECO:0000259" key="11">
    <source>
        <dbReference type="Pfam" id="PF08544"/>
    </source>
</evidence>
<dbReference type="Pfam" id="PF08544">
    <property type="entry name" value="GHMP_kinases_C"/>
    <property type="match status" value="1"/>
</dbReference>
<dbReference type="PANTHER" id="PTHR43527:SF2">
    <property type="entry name" value="4-DIPHOSPHOCYTIDYL-2-C-METHYL-D-ERYTHRITOL KINASE, CHLOROPLASTIC"/>
    <property type="match status" value="1"/>
</dbReference>
<evidence type="ECO:0000256" key="1">
    <source>
        <dbReference type="ARBA" id="ARBA00009684"/>
    </source>
</evidence>